<dbReference type="InterPro" id="IPR051722">
    <property type="entry name" value="Endocytosis_PI4K-reg_protein"/>
</dbReference>
<keyword evidence="7" id="KW-1185">Reference proteome</keyword>
<keyword evidence="2" id="KW-0677">Repeat</keyword>
<dbReference type="GO" id="GO:0005886">
    <property type="term" value="C:plasma membrane"/>
    <property type="evidence" value="ECO:0007669"/>
    <property type="project" value="TreeGrafter"/>
</dbReference>
<dbReference type="InterPro" id="IPR013105">
    <property type="entry name" value="TPR_2"/>
</dbReference>
<feature type="repeat" description="TPR" evidence="5">
    <location>
        <begin position="28"/>
        <end position="61"/>
    </location>
</feature>
<dbReference type="Proteomes" id="UP000324832">
    <property type="component" value="Unassembled WGS sequence"/>
</dbReference>
<comment type="similarity">
    <text evidence="4">Belongs to the YPP1 family.</text>
</comment>
<protein>
    <submittedName>
        <fullName evidence="6">Uncharacterized protein</fullName>
    </submittedName>
</protein>
<dbReference type="Gene3D" id="1.25.40.10">
    <property type="entry name" value="Tetratricopeptide repeat domain"/>
    <property type="match status" value="1"/>
</dbReference>
<gene>
    <name evidence="6" type="ORF">LSINAPIS_LOCUS12899</name>
</gene>
<dbReference type="InterPro" id="IPR011990">
    <property type="entry name" value="TPR-like_helical_dom_sf"/>
</dbReference>
<evidence type="ECO:0000313" key="6">
    <source>
        <dbReference type="EMBL" id="VVD02744.1"/>
    </source>
</evidence>
<comment type="function">
    <text evidence="1">Involved in endocytosis.</text>
</comment>
<evidence type="ECO:0000256" key="5">
    <source>
        <dbReference type="PROSITE-ProRule" id="PRU00339"/>
    </source>
</evidence>
<sequence length="70" mass="7618">MSLCYRLGRTSAAAGCVSEAAALTPFSHLVLYTRGLVHSASSEWEEARQCYRNALAIHPTHVDSLLQLGE</sequence>
<evidence type="ECO:0000256" key="4">
    <source>
        <dbReference type="ARBA" id="ARBA00038251"/>
    </source>
</evidence>
<dbReference type="Pfam" id="PF07719">
    <property type="entry name" value="TPR_2"/>
    <property type="match status" value="1"/>
</dbReference>
<proteinExistence type="inferred from homology"/>
<name>A0A5E4QXL0_9NEOP</name>
<dbReference type="GO" id="GO:0072659">
    <property type="term" value="P:protein localization to plasma membrane"/>
    <property type="evidence" value="ECO:0007669"/>
    <property type="project" value="TreeGrafter"/>
</dbReference>
<dbReference type="GO" id="GO:0046854">
    <property type="term" value="P:phosphatidylinositol phosphate biosynthetic process"/>
    <property type="evidence" value="ECO:0007669"/>
    <property type="project" value="TreeGrafter"/>
</dbReference>
<evidence type="ECO:0000256" key="3">
    <source>
        <dbReference type="ARBA" id="ARBA00022803"/>
    </source>
</evidence>
<dbReference type="SMART" id="SM00028">
    <property type="entry name" value="TPR"/>
    <property type="match status" value="1"/>
</dbReference>
<reference evidence="6 7" key="1">
    <citation type="submission" date="2017-07" db="EMBL/GenBank/DDBJ databases">
        <authorList>
            <person name="Talla V."/>
            <person name="Backstrom N."/>
        </authorList>
    </citation>
    <scope>NUCLEOTIDE SEQUENCE [LARGE SCALE GENOMIC DNA]</scope>
</reference>
<evidence type="ECO:0000313" key="7">
    <source>
        <dbReference type="Proteomes" id="UP000324832"/>
    </source>
</evidence>
<dbReference type="InterPro" id="IPR019734">
    <property type="entry name" value="TPR_rpt"/>
</dbReference>
<evidence type="ECO:0000256" key="1">
    <source>
        <dbReference type="ARBA" id="ARBA00002550"/>
    </source>
</evidence>
<dbReference type="PROSITE" id="PS50005">
    <property type="entry name" value="TPR"/>
    <property type="match status" value="1"/>
</dbReference>
<dbReference type="PANTHER" id="PTHR23083">
    <property type="entry name" value="TETRATRICOPEPTIDE REPEAT PROTEIN, TPR"/>
    <property type="match status" value="1"/>
</dbReference>
<accession>A0A5E4QXL0</accession>
<evidence type="ECO:0000256" key="2">
    <source>
        <dbReference type="ARBA" id="ARBA00022737"/>
    </source>
</evidence>
<dbReference type="AlphaFoldDB" id="A0A5E4QXL0"/>
<dbReference type="PANTHER" id="PTHR23083:SF464">
    <property type="entry name" value="TETRATRICOPEPTIDE REPEAT DOMAIN 7, ISOFORM A"/>
    <property type="match status" value="1"/>
</dbReference>
<organism evidence="6 7">
    <name type="scientific">Leptidea sinapis</name>
    <dbReference type="NCBI Taxonomy" id="189913"/>
    <lineage>
        <taxon>Eukaryota</taxon>
        <taxon>Metazoa</taxon>
        <taxon>Ecdysozoa</taxon>
        <taxon>Arthropoda</taxon>
        <taxon>Hexapoda</taxon>
        <taxon>Insecta</taxon>
        <taxon>Pterygota</taxon>
        <taxon>Neoptera</taxon>
        <taxon>Endopterygota</taxon>
        <taxon>Lepidoptera</taxon>
        <taxon>Glossata</taxon>
        <taxon>Ditrysia</taxon>
        <taxon>Papilionoidea</taxon>
        <taxon>Pieridae</taxon>
        <taxon>Dismorphiinae</taxon>
        <taxon>Leptidea</taxon>
    </lineage>
</organism>
<keyword evidence="3 5" id="KW-0802">TPR repeat</keyword>
<dbReference type="EMBL" id="FZQP02006321">
    <property type="protein sequence ID" value="VVD02744.1"/>
    <property type="molecule type" value="Genomic_DNA"/>
</dbReference>
<dbReference type="SUPFAM" id="SSF48452">
    <property type="entry name" value="TPR-like"/>
    <property type="match status" value="1"/>
</dbReference>